<dbReference type="Gene3D" id="3.30.950.30">
    <property type="entry name" value="Schlafen, AAA domain"/>
    <property type="match status" value="1"/>
</dbReference>
<accession>A0A9D9DIE1</accession>
<feature type="domain" description="Schlafen AlbA-2" evidence="1">
    <location>
        <begin position="8"/>
        <end position="129"/>
    </location>
</feature>
<dbReference type="Pfam" id="PF13749">
    <property type="entry name" value="HATPase_c_4"/>
    <property type="match status" value="1"/>
</dbReference>
<proteinExistence type="predicted"/>
<comment type="caution">
    <text evidence="2">The sequence shown here is derived from an EMBL/GenBank/DDBJ whole genome shotgun (WGS) entry which is preliminary data.</text>
</comment>
<dbReference type="PANTHER" id="PTHR30595">
    <property type="entry name" value="GLPR-RELATED TRANSCRIPTIONAL REPRESSOR"/>
    <property type="match status" value="1"/>
</dbReference>
<name>A0A9D9DIE1_9BACL</name>
<dbReference type="PANTHER" id="PTHR30595:SF6">
    <property type="entry name" value="SCHLAFEN ALBA-2 DOMAIN-CONTAINING PROTEIN"/>
    <property type="match status" value="1"/>
</dbReference>
<dbReference type="Gene3D" id="3.30.565.60">
    <property type="match status" value="1"/>
</dbReference>
<dbReference type="AlphaFoldDB" id="A0A9D9DIE1"/>
<organism evidence="2 3">
    <name type="scientific">Candidatus Onthovivens merdipullorum</name>
    <dbReference type="NCBI Taxonomy" id="2840889"/>
    <lineage>
        <taxon>Bacteria</taxon>
        <taxon>Bacillati</taxon>
        <taxon>Bacillota</taxon>
        <taxon>Bacilli</taxon>
        <taxon>Bacillales</taxon>
        <taxon>Candidatus Onthovivens</taxon>
    </lineage>
</organism>
<dbReference type="Pfam" id="PF04326">
    <property type="entry name" value="SLFN_AlbA_2"/>
    <property type="match status" value="1"/>
</dbReference>
<dbReference type="InterPro" id="IPR007421">
    <property type="entry name" value="Schlafen_AlbA_2_dom"/>
</dbReference>
<evidence type="ECO:0000313" key="3">
    <source>
        <dbReference type="Proteomes" id="UP000823613"/>
    </source>
</evidence>
<evidence type="ECO:0000313" key="2">
    <source>
        <dbReference type="EMBL" id="MBO8427333.1"/>
    </source>
</evidence>
<dbReference type="EMBL" id="JADIMY010000045">
    <property type="protein sequence ID" value="MBO8427333.1"/>
    <property type="molecule type" value="Genomic_DNA"/>
</dbReference>
<gene>
    <name evidence="2" type="ORF">IAC58_02080</name>
</gene>
<dbReference type="InterPro" id="IPR038475">
    <property type="entry name" value="RecG_C_sf"/>
</dbReference>
<protein>
    <submittedName>
        <fullName evidence="2">DNA binding domain-containing protein</fullName>
    </submittedName>
</protein>
<sequence length="477" mass="55402">MDERNSFETITHENKQILNEGEKSFTWLKTVCAFANTKGGTISIGVTDDLKVIGLTKELIDKQVQLFLKECKEHLEPMPIFHFDYIKTERETYVLNITIERSTQLPVTLVFHNIPSIYIRDEGRNTPANWQQIQALVLSSSTEKFDIASTSISFDINNFSYLEKKYYQATNKKITVKLLTSLNAIDQNLKVKRGLYLFSDNFLGDETLIKVTKWSGLDKGENTYQQLYESKCNILQCIDEVFEIIKNNIMSYEKKLEYTRETVYDFPLRSIFEGLVNAYAHKNYFFNNTPIEVDIFINRLEITSPGSLINNIYLYNEKNISDIQPTRRNDLICSILSNCKYMEKEGSGFDKISQDYLLYPEKYKPFVTSNEKYFKLVLPNANSFGISENKDEILSVTTPFDKNLSERDKKILGYCYEEAKTIEEIASKIQMKVSTYLRKTILGNLVNLRLLKENTKSKANIYLANRELVKLNKNNDF</sequence>
<dbReference type="InterPro" id="IPR038461">
    <property type="entry name" value="Schlafen_AlbA_2_dom_sf"/>
</dbReference>
<reference evidence="2" key="2">
    <citation type="journal article" date="2021" name="PeerJ">
        <title>Extensive microbial diversity within the chicken gut microbiome revealed by metagenomics and culture.</title>
        <authorList>
            <person name="Gilroy R."/>
            <person name="Ravi A."/>
            <person name="Getino M."/>
            <person name="Pursley I."/>
            <person name="Horton D.L."/>
            <person name="Alikhan N.F."/>
            <person name="Baker D."/>
            <person name="Gharbi K."/>
            <person name="Hall N."/>
            <person name="Watson M."/>
            <person name="Adriaenssens E.M."/>
            <person name="Foster-Nyarko E."/>
            <person name="Jarju S."/>
            <person name="Secka A."/>
            <person name="Antonio M."/>
            <person name="Oren A."/>
            <person name="Chaudhuri R.R."/>
            <person name="La Ragione R."/>
            <person name="Hildebrand F."/>
            <person name="Pallen M.J."/>
        </authorList>
    </citation>
    <scope>NUCLEOTIDE SEQUENCE</scope>
    <source>
        <strain evidence="2">11159</strain>
    </source>
</reference>
<dbReference type="Proteomes" id="UP000823613">
    <property type="component" value="Unassembled WGS sequence"/>
</dbReference>
<reference evidence="2" key="1">
    <citation type="submission" date="2020-10" db="EMBL/GenBank/DDBJ databases">
        <authorList>
            <person name="Gilroy R."/>
        </authorList>
    </citation>
    <scope>NUCLEOTIDE SEQUENCE</scope>
    <source>
        <strain evidence="2">11159</strain>
    </source>
</reference>
<evidence type="ECO:0000259" key="1">
    <source>
        <dbReference type="Pfam" id="PF04326"/>
    </source>
</evidence>